<protein>
    <submittedName>
        <fullName evidence="2">Uncharacterized protein</fullName>
    </submittedName>
</protein>
<feature type="region of interest" description="Disordered" evidence="1">
    <location>
        <begin position="1"/>
        <end position="49"/>
    </location>
</feature>
<dbReference type="EMBL" id="NAJO01000029">
    <property type="protein sequence ID" value="OQO01960.1"/>
    <property type="molecule type" value="Genomic_DNA"/>
</dbReference>
<dbReference type="Proteomes" id="UP000192596">
    <property type="component" value="Unassembled WGS sequence"/>
</dbReference>
<gene>
    <name evidence="2" type="ORF">B0A48_12433</name>
</gene>
<evidence type="ECO:0000313" key="2">
    <source>
        <dbReference type="EMBL" id="OQO01960.1"/>
    </source>
</evidence>
<reference evidence="3" key="1">
    <citation type="submission" date="2017-03" db="EMBL/GenBank/DDBJ databases">
        <title>Genomes of endolithic fungi from Antarctica.</title>
        <authorList>
            <person name="Coleine C."/>
            <person name="Masonjones S."/>
            <person name="Stajich J.E."/>
        </authorList>
    </citation>
    <scope>NUCLEOTIDE SEQUENCE [LARGE SCALE GENOMIC DNA]</scope>
    <source>
        <strain evidence="3">CCFEE 5527</strain>
    </source>
</reference>
<proteinExistence type="predicted"/>
<evidence type="ECO:0000313" key="3">
    <source>
        <dbReference type="Proteomes" id="UP000192596"/>
    </source>
</evidence>
<feature type="compositionally biased region" description="Basic and acidic residues" evidence="1">
    <location>
        <begin position="1"/>
        <end position="20"/>
    </location>
</feature>
<keyword evidence="3" id="KW-1185">Reference proteome</keyword>
<accession>A0A1V8SSA8</accession>
<comment type="caution">
    <text evidence="2">The sequence shown here is derived from an EMBL/GenBank/DDBJ whole genome shotgun (WGS) entry which is preliminary data.</text>
</comment>
<sequence>MANHLERFSADAVPRGKDYDENVDPNSDDHGDSDMDSDSEAEIVPDASSILGDSARGQVEWEDIFHIKPLRPGTIDDSMRKTWILVPNFEYRAPYHMRLGAILAKPSLESFLDVDVSPVPGARSSVFELFSSHVSSAKEARVGLVARIPGTSLSFGAAKVNSDAVSISAKEIITETFRPSEEYLAQARMLFRVYGSEISSDGGLYT</sequence>
<organism evidence="2 3">
    <name type="scientific">Cryoendolithus antarcticus</name>
    <dbReference type="NCBI Taxonomy" id="1507870"/>
    <lineage>
        <taxon>Eukaryota</taxon>
        <taxon>Fungi</taxon>
        <taxon>Dikarya</taxon>
        <taxon>Ascomycota</taxon>
        <taxon>Pezizomycotina</taxon>
        <taxon>Dothideomycetes</taxon>
        <taxon>Dothideomycetidae</taxon>
        <taxon>Cladosporiales</taxon>
        <taxon>Cladosporiaceae</taxon>
        <taxon>Cryoendolithus</taxon>
    </lineage>
</organism>
<dbReference type="InParanoid" id="A0A1V8SSA8"/>
<feature type="compositionally biased region" description="Acidic residues" evidence="1">
    <location>
        <begin position="34"/>
        <end position="43"/>
    </location>
</feature>
<name>A0A1V8SSA8_9PEZI</name>
<evidence type="ECO:0000256" key="1">
    <source>
        <dbReference type="SAM" id="MobiDB-lite"/>
    </source>
</evidence>
<dbReference type="AlphaFoldDB" id="A0A1V8SSA8"/>